<dbReference type="RefSeq" id="WP_182801817.1">
    <property type="nucleotide sequence ID" value="NZ_CP060007.1"/>
</dbReference>
<reference evidence="9" key="1">
    <citation type="submission" date="2020-08" db="EMBL/GenBank/DDBJ databases">
        <title>Lacibacter sp. S13-6-6 genome sequencing.</title>
        <authorList>
            <person name="Jin L."/>
        </authorList>
    </citation>
    <scope>NUCLEOTIDE SEQUENCE [LARGE SCALE GENOMIC DNA]</scope>
    <source>
        <strain evidence="9">S13-6-6</strain>
    </source>
</reference>
<evidence type="ECO:0000256" key="3">
    <source>
        <dbReference type="ARBA" id="ARBA00022692"/>
    </source>
</evidence>
<dbReference type="PANTHER" id="PTHR36115:SF4">
    <property type="entry name" value="MEMBRANE PROTEIN"/>
    <property type="match status" value="1"/>
</dbReference>
<dbReference type="PANTHER" id="PTHR36115">
    <property type="entry name" value="PROLINE-RICH ANTIGEN HOMOLOG-RELATED"/>
    <property type="match status" value="1"/>
</dbReference>
<accession>A0A7G5XDK0</accession>
<evidence type="ECO:0000313" key="9">
    <source>
        <dbReference type="Proteomes" id="UP000515344"/>
    </source>
</evidence>
<dbReference type="AlphaFoldDB" id="A0A7G5XDK0"/>
<gene>
    <name evidence="8" type="ORF">H4075_15910</name>
</gene>
<keyword evidence="4 6" id="KW-1133">Transmembrane helix</keyword>
<feature type="transmembrane region" description="Helical" evidence="6">
    <location>
        <begin position="50"/>
        <end position="67"/>
    </location>
</feature>
<evidence type="ECO:0000256" key="6">
    <source>
        <dbReference type="SAM" id="Phobius"/>
    </source>
</evidence>
<evidence type="ECO:0000256" key="5">
    <source>
        <dbReference type="ARBA" id="ARBA00023136"/>
    </source>
</evidence>
<dbReference type="InterPro" id="IPR051791">
    <property type="entry name" value="Pra-immunoreactive"/>
</dbReference>
<evidence type="ECO:0000256" key="2">
    <source>
        <dbReference type="ARBA" id="ARBA00022475"/>
    </source>
</evidence>
<keyword evidence="3 6" id="KW-0812">Transmembrane</keyword>
<dbReference type="InterPro" id="IPR010432">
    <property type="entry name" value="RDD"/>
</dbReference>
<feature type="domain" description="RDD" evidence="7">
    <location>
        <begin position="15"/>
        <end position="176"/>
    </location>
</feature>
<evidence type="ECO:0000313" key="8">
    <source>
        <dbReference type="EMBL" id="QNA43553.1"/>
    </source>
</evidence>
<dbReference type="Proteomes" id="UP000515344">
    <property type="component" value="Chromosome"/>
</dbReference>
<feature type="transmembrane region" description="Helical" evidence="6">
    <location>
        <begin position="141"/>
        <end position="164"/>
    </location>
</feature>
<organism evidence="8 9">
    <name type="scientific">Lacibacter sediminis</name>
    <dbReference type="NCBI Taxonomy" id="2760713"/>
    <lineage>
        <taxon>Bacteria</taxon>
        <taxon>Pseudomonadati</taxon>
        <taxon>Bacteroidota</taxon>
        <taxon>Chitinophagia</taxon>
        <taxon>Chitinophagales</taxon>
        <taxon>Chitinophagaceae</taxon>
        <taxon>Lacibacter</taxon>
    </lineage>
</organism>
<comment type="subcellular location">
    <subcellularLocation>
        <location evidence="1">Cell membrane</location>
        <topology evidence="1">Multi-pass membrane protein</topology>
    </subcellularLocation>
</comment>
<keyword evidence="2" id="KW-1003">Cell membrane</keyword>
<evidence type="ECO:0000256" key="4">
    <source>
        <dbReference type="ARBA" id="ARBA00022989"/>
    </source>
</evidence>
<name>A0A7G5XDK0_9BACT</name>
<evidence type="ECO:0000259" key="7">
    <source>
        <dbReference type="Pfam" id="PF06271"/>
    </source>
</evidence>
<protein>
    <submittedName>
        <fullName evidence="8">RDD family protein</fullName>
    </submittedName>
</protein>
<feature type="transmembrane region" description="Helical" evidence="6">
    <location>
        <begin position="18"/>
        <end position="38"/>
    </location>
</feature>
<evidence type="ECO:0000256" key="1">
    <source>
        <dbReference type="ARBA" id="ARBA00004651"/>
    </source>
</evidence>
<dbReference type="KEGG" id="lacs:H4075_15910"/>
<proteinExistence type="predicted"/>
<dbReference type="EMBL" id="CP060007">
    <property type="protein sequence ID" value="QNA43553.1"/>
    <property type="molecule type" value="Genomic_DNA"/>
</dbReference>
<sequence>MENLLNDFEEPQYSYVGFWPRFGALLIDGIILVVFAYLLRLSLAELENSLVLLIVTAIVPLFYNLFLEYKYGATLGKMLLKIKIVNYELQPPTISNVILRNIIYIGLQFVSFGIDLNSYLKSQSSDLGDFTGFASYFTPEVIIAVIYAACVFVIYMIEMIFLLNDPKYRALHDRIGKTYVVRNSA</sequence>
<dbReference type="Pfam" id="PF06271">
    <property type="entry name" value="RDD"/>
    <property type="match status" value="1"/>
</dbReference>
<dbReference type="GO" id="GO:0005886">
    <property type="term" value="C:plasma membrane"/>
    <property type="evidence" value="ECO:0007669"/>
    <property type="project" value="UniProtKB-SubCell"/>
</dbReference>
<keyword evidence="5 6" id="KW-0472">Membrane</keyword>
<keyword evidence="9" id="KW-1185">Reference proteome</keyword>